<sequence length="88" mass="9379">MLMLMLSSDLSSHHRPFRPNTTKNCRTAALPSYSALLLLSGGGANSLGALTHLLACQAGILHRAPRSENIDPPDPSSSVPELAKRRCS</sequence>
<evidence type="ECO:0000313" key="3">
    <source>
        <dbReference type="Proteomes" id="UP000652219"/>
    </source>
</evidence>
<proteinExistence type="predicted"/>
<comment type="caution">
    <text evidence="2">The sequence shown here is derived from an EMBL/GenBank/DDBJ whole genome shotgun (WGS) entry which is preliminary data.</text>
</comment>
<protein>
    <submittedName>
        <fullName evidence="2">Uncharacterized protein</fullName>
    </submittedName>
</protein>
<name>A0A8H6IXN1_9PEZI</name>
<dbReference type="EMBL" id="WIGN01000275">
    <property type="protein sequence ID" value="KAF6802365.1"/>
    <property type="molecule type" value="Genomic_DNA"/>
</dbReference>
<dbReference type="AlphaFoldDB" id="A0A8H6IXN1"/>
<evidence type="ECO:0000256" key="1">
    <source>
        <dbReference type="SAM" id="MobiDB-lite"/>
    </source>
</evidence>
<organism evidence="2 3">
    <name type="scientific">Colletotrichum sojae</name>
    <dbReference type="NCBI Taxonomy" id="2175907"/>
    <lineage>
        <taxon>Eukaryota</taxon>
        <taxon>Fungi</taxon>
        <taxon>Dikarya</taxon>
        <taxon>Ascomycota</taxon>
        <taxon>Pezizomycotina</taxon>
        <taxon>Sordariomycetes</taxon>
        <taxon>Hypocreomycetidae</taxon>
        <taxon>Glomerellales</taxon>
        <taxon>Glomerellaceae</taxon>
        <taxon>Colletotrichum</taxon>
        <taxon>Colletotrichum orchidearum species complex</taxon>
    </lineage>
</organism>
<evidence type="ECO:0000313" key="2">
    <source>
        <dbReference type="EMBL" id="KAF6802365.1"/>
    </source>
</evidence>
<reference evidence="2 3" key="1">
    <citation type="journal article" date="2020" name="Phytopathology">
        <title>Genome Sequence Resources of Colletotrichum truncatum, C. plurivorum, C. musicola, and C. sojae: Four Species Pathogenic to Soybean (Glycine max).</title>
        <authorList>
            <person name="Rogerio F."/>
            <person name="Boufleur T.R."/>
            <person name="Ciampi-Guillardi M."/>
            <person name="Sukno S.A."/>
            <person name="Thon M.R."/>
            <person name="Massola Junior N.S."/>
            <person name="Baroncelli R."/>
        </authorList>
    </citation>
    <scope>NUCLEOTIDE SEQUENCE [LARGE SCALE GENOMIC DNA]</scope>
    <source>
        <strain evidence="2 3">LFN0009</strain>
    </source>
</reference>
<accession>A0A8H6IXN1</accession>
<feature type="region of interest" description="Disordered" evidence="1">
    <location>
        <begin position="1"/>
        <end position="22"/>
    </location>
</feature>
<dbReference type="Proteomes" id="UP000652219">
    <property type="component" value="Unassembled WGS sequence"/>
</dbReference>
<keyword evidence="3" id="KW-1185">Reference proteome</keyword>
<feature type="compositionally biased region" description="Low complexity" evidence="1">
    <location>
        <begin position="1"/>
        <end position="10"/>
    </location>
</feature>
<feature type="region of interest" description="Disordered" evidence="1">
    <location>
        <begin position="64"/>
        <end position="88"/>
    </location>
</feature>
<gene>
    <name evidence="2" type="ORF">CSOJ01_11648</name>
</gene>